<dbReference type="PANTHER" id="PTHR47425:SF2">
    <property type="entry name" value="FARB-RELATED"/>
    <property type="match status" value="1"/>
</dbReference>
<dbReference type="SUPFAM" id="SSF57701">
    <property type="entry name" value="Zn2/Cys6 DNA-binding domain"/>
    <property type="match status" value="1"/>
</dbReference>
<protein>
    <submittedName>
        <fullName evidence="5">Fungal-specific transcription factor domain-containing protein</fullName>
    </submittedName>
</protein>
<keyword evidence="1" id="KW-0479">Metal-binding</keyword>
<dbReference type="Pfam" id="PF04082">
    <property type="entry name" value="Fungal_trans"/>
    <property type="match status" value="1"/>
</dbReference>
<dbReference type="InterPro" id="IPR001138">
    <property type="entry name" value="Zn2Cys6_DnaBD"/>
</dbReference>
<proteinExistence type="predicted"/>
<evidence type="ECO:0000256" key="1">
    <source>
        <dbReference type="ARBA" id="ARBA00022723"/>
    </source>
</evidence>
<evidence type="ECO:0000313" key="6">
    <source>
        <dbReference type="Proteomes" id="UP001172159"/>
    </source>
</evidence>
<evidence type="ECO:0000259" key="4">
    <source>
        <dbReference type="PROSITE" id="PS50048"/>
    </source>
</evidence>
<dbReference type="SMART" id="SM00066">
    <property type="entry name" value="GAL4"/>
    <property type="match status" value="1"/>
</dbReference>
<dbReference type="Pfam" id="PF00172">
    <property type="entry name" value="Zn_clus"/>
    <property type="match status" value="1"/>
</dbReference>
<reference evidence="5" key="1">
    <citation type="submission" date="2023-06" db="EMBL/GenBank/DDBJ databases">
        <title>Genome-scale phylogeny and comparative genomics of the fungal order Sordariales.</title>
        <authorList>
            <consortium name="Lawrence Berkeley National Laboratory"/>
            <person name="Hensen N."/>
            <person name="Bonometti L."/>
            <person name="Westerberg I."/>
            <person name="Brannstrom I.O."/>
            <person name="Guillou S."/>
            <person name="Cros-Aarteil S."/>
            <person name="Calhoun S."/>
            <person name="Haridas S."/>
            <person name="Kuo A."/>
            <person name="Mondo S."/>
            <person name="Pangilinan J."/>
            <person name="Riley R."/>
            <person name="Labutti K."/>
            <person name="Andreopoulos B."/>
            <person name="Lipzen A."/>
            <person name="Chen C."/>
            <person name="Yanf M."/>
            <person name="Daum C."/>
            <person name="Ng V."/>
            <person name="Clum A."/>
            <person name="Steindorff A."/>
            <person name="Ohm R."/>
            <person name="Martin F."/>
            <person name="Silar P."/>
            <person name="Natvig D."/>
            <person name="Lalanne C."/>
            <person name="Gautier V."/>
            <person name="Ament-Velasquez S.L."/>
            <person name="Kruys A."/>
            <person name="Hutchinson M.I."/>
            <person name="Powell A.J."/>
            <person name="Barry K."/>
            <person name="Miller A.N."/>
            <person name="Grigoriev I.V."/>
            <person name="Debuchy R."/>
            <person name="Gladieux P."/>
            <person name="Thoren M.H."/>
            <person name="Johannesson H."/>
        </authorList>
    </citation>
    <scope>NUCLEOTIDE SEQUENCE</scope>
    <source>
        <strain evidence="5">CBS 540.89</strain>
    </source>
</reference>
<dbReference type="AlphaFoldDB" id="A0AA40EFH3"/>
<dbReference type="InterPro" id="IPR052761">
    <property type="entry name" value="Fungal_Detox/Toxin_TFs"/>
</dbReference>
<keyword evidence="6" id="KW-1185">Reference proteome</keyword>
<dbReference type="Proteomes" id="UP001172159">
    <property type="component" value="Unassembled WGS sequence"/>
</dbReference>
<keyword evidence="2" id="KW-0539">Nucleus</keyword>
<dbReference type="InterPro" id="IPR036864">
    <property type="entry name" value="Zn2-C6_fun-type_DNA-bd_sf"/>
</dbReference>
<dbReference type="PROSITE" id="PS00463">
    <property type="entry name" value="ZN2_CY6_FUNGAL_1"/>
    <property type="match status" value="1"/>
</dbReference>
<comment type="caution">
    <text evidence="5">The sequence shown here is derived from an EMBL/GenBank/DDBJ whole genome shotgun (WGS) entry which is preliminary data.</text>
</comment>
<organism evidence="5 6">
    <name type="scientific">Apiosordaria backusii</name>
    <dbReference type="NCBI Taxonomy" id="314023"/>
    <lineage>
        <taxon>Eukaryota</taxon>
        <taxon>Fungi</taxon>
        <taxon>Dikarya</taxon>
        <taxon>Ascomycota</taxon>
        <taxon>Pezizomycotina</taxon>
        <taxon>Sordariomycetes</taxon>
        <taxon>Sordariomycetidae</taxon>
        <taxon>Sordariales</taxon>
        <taxon>Lasiosphaeriaceae</taxon>
        <taxon>Apiosordaria</taxon>
    </lineage>
</organism>
<feature type="domain" description="Zn(2)-C6 fungal-type" evidence="4">
    <location>
        <begin position="55"/>
        <end position="86"/>
    </location>
</feature>
<feature type="region of interest" description="Disordered" evidence="3">
    <location>
        <begin position="701"/>
        <end position="735"/>
    </location>
</feature>
<evidence type="ECO:0000256" key="3">
    <source>
        <dbReference type="SAM" id="MobiDB-lite"/>
    </source>
</evidence>
<dbReference type="InterPro" id="IPR007219">
    <property type="entry name" value="XnlR_reg_dom"/>
</dbReference>
<dbReference type="Gene3D" id="4.10.240.10">
    <property type="entry name" value="Zn(2)-C6 fungal-type DNA-binding domain"/>
    <property type="match status" value="1"/>
</dbReference>
<accession>A0AA40EFH3</accession>
<dbReference type="PROSITE" id="PS50048">
    <property type="entry name" value="ZN2_CY6_FUNGAL_2"/>
    <property type="match status" value="1"/>
</dbReference>
<sequence length="877" mass="97257">MSGAESPSRQISPEAENMQPRSPPSGSGSEPESSSQQAAGSTDRPKTTKRRAARACESCRRRKVRCDVVTQSPCTNCLYEKVECLVPECRRKRKHHSRVSESIGSSVGSGTEASLLRAKCLGSATPLSYAQNGQNLDFTYTGNTLLRQQLFSQAGSEAIRNQQYLNLSYQNGAAGFGSNAPLRPRVTPSLLYQNTGFPPLQPAIEVTQQLKSVLEAQVPPIAPEDQLPPFIKPIPRAVSPEDLDYLHAKKALTLPHPQLRNALLKAYVEYVHPYMPVMDVHPFLNAINDQTGQSGKISLLLFQAVMFVATAFVDEELLKAEGYQDRREARKAFFSKARVLYDCDTELDRLHLVQALLMMTYWYESPDDQKDTWHWMGVAISLAQTIGVHRNPVATNFPPAKRGLWKRIWWSCYMRDRMIALGMRRPTRIKDDDFDVPMLEEGDFEIGTLREDNQLLGPDCALTRDLDMQRELALMCIEMAKLCLLVSEMLRAQYSILSRGGMRPDVTTASTMMLLPKKDQNPDGFAMTQQVDVMLNQWAAGLPSCCRRQSVPMNPIEEGRRPVVLQRHLLHLIYYTTVSALHRPQFLRPQRAEPVVPTKAQQYSQERVRDASREVIKMVTELRQHGLERCLPTTGVTVLLPAMIIQLLDSTALDADDQTRAQAAQGFKELLAVMRNLKDIYAAASYAVNFMTCVLQGRASQQAVQRPSSYQPISTPGMNMMSSMPERPSTPPPDDSQYLNSAMQGVNNLYNSHQQTSGFVSNGMATGEMEDTMMMMGGQTPPGTDYDSGTPGADHTNGLDGSGQTLKHHFGGAQQTTTNGAGNEVVYSEWLEEYPGDIGGPDGEFLGMGMDMGGSGLGVVGEETNARYEWNSMSMGG</sequence>
<name>A0AA40EFH3_9PEZI</name>
<dbReference type="CDD" id="cd12148">
    <property type="entry name" value="fungal_TF_MHR"/>
    <property type="match status" value="1"/>
</dbReference>
<dbReference type="GO" id="GO:0003677">
    <property type="term" value="F:DNA binding"/>
    <property type="evidence" value="ECO:0007669"/>
    <property type="project" value="InterPro"/>
</dbReference>
<dbReference type="GO" id="GO:0000981">
    <property type="term" value="F:DNA-binding transcription factor activity, RNA polymerase II-specific"/>
    <property type="evidence" value="ECO:0007669"/>
    <property type="project" value="InterPro"/>
</dbReference>
<feature type="compositionally biased region" description="Polar residues" evidence="3">
    <location>
        <begin position="701"/>
        <end position="722"/>
    </location>
</feature>
<feature type="compositionally biased region" description="Polar residues" evidence="3">
    <location>
        <begin position="1"/>
        <end position="11"/>
    </location>
</feature>
<dbReference type="GO" id="GO:0006351">
    <property type="term" value="P:DNA-templated transcription"/>
    <property type="evidence" value="ECO:0007669"/>
    <property type="project" value="InterPro"/>
</dbReference>
<dbReference type="PANTHER" id="PTHR47425">
    <property type="entry name" value="FARB-RELATED"/>
    <property type="match status" value="1"/>
</dbReference>
<dbReference type="CDD" id="cd00067">
    <property type="entry name" value="GAL4"/>
    <property type="match status" value="1"/>
</dbReference>
<gene>
    <name evidence="5" type="ORF">B0T21DRAFT_409979</name>
</gene>
<evidence type="ECO:0000313" key="5">
    <source>
        <dbReference type="EMBL" id="KAK0739639.1"/>
    </source>
</evidence>
<feature type="region of interest" description="Disordered" evidence="3">
    <location>
        <begin position="1"/>
        <end position="50"/>
    </location>
</feature>
<dbReference type="GO" id="GO:0008270">
    <property type="term" value="F:zinc ion binding"/>
    <property type="evidence" value="ECO:0007669"/>
    <property type="project" value="InterPro"/>
</dbReference>
<evidence type="ECO:0000256" key="2">
    <source>
        <dbReference type="ARBA" id="ARBA00023242"/>
    </source>
</evidence>
<dbReference type="EMBL" id="JAUKTV010000004">
    <property type="protein sequence ID" value="KAK0739639.1"/>
    <property type="molecule type" value="Genomic_DNA"/>
</dbReference>
<dbReference type="SMART" id="SM00906">
    <property type="entry name" value="Fungal_trans"/>
    <property type="match status" value="1"/>
</dbReference>
<feature type="compositionally biased region" description="Low complexity" evidence="3">
    <location>
        <begin position="24"/>
        <end position="41"/>
    </location>
</feature>